<dbReference type="Proteomes" id="UP000178577">
    <property type="component" value="Unassembled WGS sequence"/>
</dbReference>
<proteinExistence type="predicted"/>
<protein>
    <submittedName>
        <fullName evidence="1">Uncharacterized protein</fullName>
    </submittedName>
</protein>
<gene>
    <name evidence="1" type="ORF">A2693_02840</name>
</gene>
<evidence type="ECO:0000313" key="2">
    <source>
        <dbReference type="Proteomes" id="UP000178577"/>
    </source>
</evidence>
<sequence>MVERTILPETRNRKLETRQILGYDPNLDLDAAAHLDNLKQALPTNEYERRQVQFEQAIRRNLETALGERFNVEISIVNYQLIDGQLKSDEYDEPFLDRIKRGQRYRQLLGSREVKREKAEVLGFARLEQLLPQISDTGSEKIIIISPQGDADSVYQHNFFDFYQKIEPDKVKMSRYTSSSTLEDFGEAAKILGLEQPNGEKLNDAFFLSHPIVTGLPREQIIELFHPQEDTMPYDEYQTLILAITPLINKYIEVLKRGDDDESKDLYRIILNVADEFVLNPQTRKHLARRLYTPSELAFWVIPQFSTHPVRFVAGGCGPQTLDFSNSNYLSYTNSLPFSVSEYGNSTCPDCQGAENHFHCPGCGSQIESGKGITKCPHCGLTKEEAGSKC</sequence>
<dbReference type="AlphaFoldDB" id="A0A1F5GBZ7"/>
<comment type="caution">
    <text evidence="1">The sequence shown here is derived from an EMBL/GenBank/DDBJ whole genome shotgun (WGS) entry which is preliminary data.</text>
</comment>
<name>A0A1F5GBZ7_9BACT</name>
<organism evidence="1 2">
    <name type="scientific">Candidatus Curtissbacteria bacterium RIFCSPHIGHO2_01_FULL_40_12</name>
    <dbReference type="NCBI Taxonomy" id="1797710"/>
    <lineage>
        <taxon>Bacteria</taxon>
        <taxon>Candidatus Curtissiibacteriota</taxon>
    </lineage>
</organism>
<dbReference type="EMBL" id="MFAY01000010">
    <property type="protein sequence ID" value="OGD89413.1"/>
    <property type="molecule type" value="Genomic_DNA"/>
</dbReference>
<accession>A0A1F5GBZ7</accession>
<evidence type="ECO:0000313" key="1">
    <source>
        <dbReference type="EMBL" id="OGD89413.1"/>
    </source>
</evidence>
<reference evidence="1 2" key="1">
    <citation type="journal article" date="2016" name="Nat. Commun.">
        <title>Thousands of microbial genomes shed light on interconnected biogeochemical processes in an aquifer system.</title>
        <authorList>
            <person name="Anantharaman K."/>
            <person name="Brown C.T."/>
            <person name="Hug L.A."/>
            <person name="Sharon I."/>
            <person name="Castelle C.J."/>
            <person name="Probst A.J."/>
            <person name="Thomas B.C."/>
            <person name="Singh A."/>
            <person name="Wilkins M.J."/>
            <person name="Karaoz U."/>
            <person name="Brodie E.L."/>
            <person name="Williams K.H."/>
            <person name="Hubbard S.S."/>
            <person name="Banfield J.F."/>
        </authorList>
    </citation>
    <scope>NUCLEOTIDE SEQUENCE [LARGE SCALE GENOMIC DNA]</scope>
</reference>